<organism evidence="2 3">
    <name type="scientific">Siccirubricoccus soli</name>
    <dbReference type="NCBI Taxonomy" id="2899147"/>
    <lineage>
        <taxon>Bacteria</taxon>
        <taxon>Pseudomonadati</taxon>
        <taxon>Pseudomonadota</taxon>
        <taxon>Alphaproteobacteria</taxon>
        <taxon>Acetobacterales</taxon>
        <taxon>Roseomonadaceae</taxon>
        <taxon>Siccirubricoccus</taxon>
    </lineage>
</organism>
<feature type="region of interest" description="Disordered" evidence="1">
    <location>
        <begin position="1"/>
        <end position="32"/>
    </location>
</feature>
<dbReference type="EMBL" id="JAFIRR010000006">
    <property type="protein sequence ID" value="MCO6414735.1"/>
    <property type="molecule type" value="Genomic_DNA"/>
</dbReference>
<dbReference type="Proteomes" id="UP001523392">
    <property type="component" value="Unassembled WGS sequence"/>
</dbReference>
<comment type="caution">
    <text evidence="2">The sequence shown here is derived from an EMBL/GenBank/DDBJ whole genome shotgun (WGS) entry which is preliminary data.</text>
</comment>
<evidence type="ECO:0008006" key="4">
    <source>
        <dbReference type="Google" id="ProtNLM"/>
    </source>
</evidence>
<reference evidence="2 3" key="1">
    <citation type="submission" date="2021-12" db="EMBL/GenBank/DDBJ databases">
        <title>Siccirubricoccus leaddurans sp. nov., a high concentration Zn2+ tolerance bacterium.</title>
        <authorList>
            <person name="Cao Y."/>
        </authorList>
    </citation>
    <scope>NUCLEOTIDE SEQUENCE [LARGE SCALE GENOMIC DNA]</scope>
    <source>
        <strain evidence="2 3">KC 17139</strain>
    </source>
</reference>
<sequence>MSSSAANDLSQDARNLKEQAKDSATRVSDDAREELARLRAQVERLMSERVTPALAGAADQVQDYADRARATIEEQADAFSETVRERPLMAVAVAAIGGYLIGRLMGGNTYVYPRDRH</sequence>
<protein>
    <recommendedName>
        <fullName evidence="4">DUF3618 domain-containing protein</fullName>
    </recommendedName>
</protein>
<evidence type="ECO:0000313" key="3">
    <source>
        <dbReference type="Proteomes" id="UP001523392"/>
    </source>
</evidence>
<keyword evidence="3" id="KW-1185">Reference proteome</keyword>
<dbReference type="RefSeq" id="WP_252951323.1">
    <property type="nucleotide sequence ID" value="NZ_JAFIRR010000006.1"/>
</dbReference>
<dbReference type="Gene3D" id="1.20.120.20">
    <property type="entry name" value="Apolipoprotein"/>
    <property type="match status" value="1"/>
</dbReference>
<feature type="compositionally biased region" description="Polar residues" evidence="1">
    <location>
        <begin position="1"/>
        <end position="13"/>
    </location>
</feature>
<name>A0ABT1D124_9PROT</name>
<evidence type="ECO:0000256" key="1">
    <source>
        <dbReference type="SAM" id="MobiDB-lite"/>
    </source>
</evidence>
<gene>
    <name evidence="2" type="ORF">JYK14_00880</name>
</gene>
<proteinExistence type="predicted"/>
<evidence type="ECO:0000313" key="2">
    <source>
        <dbReference type="EMBL" id="MCO6414735.1"/>
    </source>
</evidence>
<feature type="compositionally biased region" description="Basic and acidic residues" evidence="1">
    <location>
        <begin position="14"/>
        <end position="32"/>
    </location>
</feature>
<accession>A0ABT1D124</accession>